<proteinExistence type="predicted"/>
<protein>
    <submittedName>
        <fullName evidence="2">Uncharacterized protein</fullName>
    </submittedName>
</protein>
<accession>A0A0B9G4J8</accession>
<comment type="caution">
    <text evidence="2">The sequence shown here is derived from an EMBL/GenBank/DDBJ whole genome shotgun (WGS) entry which is preliminary data.</text>
</comment>
<feature type="transmembrane region" description="Helical" evidence="1">
    <location>
        <begin position="134"/>
        <end position="155"/>
    </location>
</feature>
<keyword evidence="1" id="KW-0472">Membrane</keyword>
<evidence type="ECO:0000256" key="1">
    <source>
        <dbReference type="SAM" id="Phobius"/>
    </source>
</evidence>
<sequence>MRDLVEVLLWILGKILEICLDLWVYLVIGFLLLGAFGYGDTVTSIISDTKVGYFYVYVDEMLSVLFKLIILAFILYLLHKLFNFIIKFTNGLFNIILRCIICFIITPFELFIGFVAFFAGYFLNSNHVYSLFGFYFAIPAMMLILVGFGFFWYGVYETSIKYYEK</sequence>
<dbReference type="RefSeq" id="WP_039461680.1">
    <property type="nucleotide sequence ID" value="NZ_JWLZ01000155.1"/>
</dbReference>
<evidence type="ECO:0000313" key="3">
    <source>
        <dbReference type="Proteomes" id="UP000031278"/>
    </source>
</evidence>
<feature type="transmembrane region" description="Helical" evidence="1">
    <location>
        <begin position="7"/>
        <end position="33"/>
    </location>
</feature>
<reference evidence="2 3" key="1">
    <citation type="submission" date="2014-12" db="EMBL/GenBank/DDBJ databases">
        <title>Genome sequencing of Photobacterium gaetbulicola AD005a.</title>
        <authorList>
            <person name="Adrian T.G.S."/>
            <person name="Chan K.G."/>
        </authorList>
    </citation>
    <scope>NUCLEOTIDE SEQUENCE [LARGE SCALE GENOMIC DNA]</scope>
    <source>
        <strain evidence="2 3">AD005a</strain>
    </source>
</reference>
<feature type="transmembrane region" description="Helical" evidence="1">
    <location>
        <begin position="53"/>
        <end position="78"/>
    </location>
</feature>
<feature type="transmembrane region" description="Helical" evidence="1">
    <location>
        <begin position="99"/>
        <end position="122"/>
    </location>
</feature>
<organism evidence="2 3">
    <name type="scientific">Photobacterium gaetbulicola</name>
    <dbReference type="NCBI Taxonomy" id="1295392"/>
    <lineage>
        <taxon>Bacteria</taxon>
        <taxon>Pseudomonadati</taxon>
        <taxon>Pseudomonadota</taxon>
        <taxon>Gammaproteobacteria</taxon>
        <taxon>Vibrionales</taxon>
        <taxon>Vibrionaceae</taxon>
        <taxon>Photobacterium</taxon>
    </lineage>
</organism>
<keyword evidence="1" id="KW-0812">Transmembrane</keyword>
<keyword evidence="1" id="KW-1133">Transmembrane helix</keyword>
<gene>
    <name evidence="2" type="ORF">RJ45_11400</name>
</gene>
<dbReference type="Proteomes" id="UP000031278">
    <property type="component" value="Unassembled WGS sequence"/>
</dbReference>
<dbReference type="EMBL" id="JWLZ01000155">
    <property type="protein sequence ID" value="KHT63549.1"/>
    <property type="molecule type" value="Genomic_DNA"/>
</dbReference>
<name>A0A0B9G4J8_9GAMM</name>
<evidence type="ECO:0000313" key="2">
    <source>
        <dbReference type="EMBL" id="KHT63549.1"/>
    </source>
</evidence>
<dbReference type="AlphaFoldDB" id="A0A0B9G4J8"/>